<dbReference type="PANTHER" id="PTHR10587">
    <property type="entry name" value="GLYCOSYL TRANSFERASE-RELATED"/>
    <property type="match status" value="1"/>
</dbReference>
<accession>A0ABZ0WCI9</accession>
<dbReference type="InterPro" id="IPR050248">
    <property type="entry name" value="Polysacc_deacetylase_ArnD"/>
</dbReference>
<dbReference type="EC" id="3.-.-.-" evidence="4"/>
<dbReference type="PROSITE" id="PS51677">
    <property type="entry name" value="NODB"/>
    <property type="match status" value="1"/>
</dbReference>
<dbReference type="InterPro" id="IPR002509">
    <property type="entry name" value="NODB_dom"/>
</dbReference>
<dbReference type="CDD" id="cd10917">
    <property type="entry name" value="CE4_NodB_like_6s_7s"/>
    <property type="match status" value="1"/>
</dbReference>
<evidence type="ECO:0000259" key="3">
    <source>
        <dbReference type="PROSITE" id="PS51677"/>
    </source>
</evidence>
<protein>
    <submittedName>
        <fullName evidence="4">Polysaccharide deacetylase family protein</fullName>
        <ecNumber evidence="4">3.-.-.-</ecNumber>
    </submittedName>
</protein>
<dbReference type="RefSeq" id="WP_114789509.1">
    <property type="nucleotide sequence ID" value="NZ_CP139960.1"/>
</dbReference>
<gene>
    <name evidence="4" type="ORF">U0035_08205</name>
</gene>
<dbReference type="GO" id="GO:0016787">
    <property type="term" value="F:hydrolase activity"/>
    <property type="evidence" value="ECO:0007669"/>
    <property type="project" value="UniProtKB-KW"/>
</dbReference>
<evidence type="ECO:0000256" key="1">
    <source>
        <dbReference type="ARBA" id="ARBA00022723"/>
    </source>
</evidence>
<proteinExistence type="predicted"/>
<dbReference type="Gene3D" id="3.20.20.370">
    <property type="entry name" value="Glycoside hydrolase/deacetylase"/>
    <property type="match status" value="1"/>
</dbReference>
<organism evidence="4 5">
    <name type="scientific">Niabella yanshanensis</name>
    <dbReference type="NCBI Taxonomy" id="577386"/>
    <lineage>
        <taxon>Bacteria</taxon>
        <taxon>Pseudomonadati</taxon>
        <taxon>Bacteroidota</taxon>
        <taxon>Chitinophagia</taxon>
        <taxon>Chitinophagales</taxon>
        <taxon>Chitinophagaceae</taxon>
        <taxon>Niabella</taxon>
    </lineage>
</organism>
<evidence type="ECO:0000313" key="5">
    <source>
        <dbReference type="Proteomes" id="UP001325680"/>
    </source>
</evidence>
<dbReference type="PANTHER" id="PTHR10587:SF133">
    <property type="entry name" value="CHITIN DEACETYLASE 1-RELATED"/>
    <property type="match status" value="1"/>
</dbReference>
<dbReference type="EMBL" id="CP139960">
    <property type="protein sequence ID" value="WQD40125.1"/>
    <property type="molecule type" value="Genomic_DNA"/>
</dbReference>
<reference evidence="4 5" key="1">
    <citation type="submission" date="2023-12" db="EMBL/GenBank/DDBJ databases">
        <title>Genome sequencing and assembly of bacterial species from a model synthetic community.</title>
        <authorList>
            <person name="Hogle S.L."/>
        </authorList>
    </citation>
    <scope>NUCLEOTIDE SEQUENCE [LARGE SCALE GENOMIC DNA]</scope>
    <source>
        <strain evidence="4 5">HAMBI_3031</strain>
    </source>
</reference>
<name>A0ABZ0WCI9_9BACT</name>
<keyword evidence="2 4" id="KW-0378">Hydrolase</keyword>
<sequence length="206" mass="23274">MYFVKTPFWLKKIFRSYTWDVKTANKELYLTFDDGPHPVATPFVLRQLAAFNAKGSFFCLGKNVLEYPAIYQDIIGRGHTVGNHTHNHLNGWKTSHDVYVDNVDQASAHIVSGFFRPPYGRIGNKAGKSLKKKGFEIVMWDVLSGDFDRELSPENCQKNVIEKAGNGSIIVFHDSEKAFPNLKYVLPNVLEHFSAAGFVFKGLSNN</sequence>
<evidence type="ECO:0000313" key="4">
    <source>
        <dbReference type="EMBL" id="WQD40125.1"/>
    </source>
</evidence>
<dbReference type="Pfam" id="PF01522">
    <property type="entry name" value="Polysacc_deac_1"/>
    <property type="match status" value="1"/>
</dbReference>
<evidence type="ECO:0000256" key="2">
    <source>
        <dbReference type="ARBA" id="ARBA00022801"/>
    </source>
</evidence>
<dbReference type="Proteomes" id="UP001325680">
    <property type="component" value="Chromosome"/>
</dbReference>
<keyword evidence="1" id="KW-0479">Metal-binding</keyword>
<feature type="domain" description="NodB homology" evidence="3">
    <location>
        <begin position="26"/>
        <end position="201"/>
    </location>
</feature>
<dbReference type="SUPFAM" id="SSF88713">
    <property type="entry name" value="Glycoside hydrolase/deacetylase"/>
    <property type="match status" value="1"/>
</dbReference>
<dbReference type="InterPro" id="IPR011330">
    <property type="entry name" value="Glyco_hydro/deAcase_b/a-brl"/>
</dbReference>
<keyword evidence="5" id="KW-1185">Reference proteome</keyword>